<dbReference type="PROSITE" id="PS50956">
    <property type="entry name" value="HTH_ASNC_2"/>
    <property type="match status" value="1"/>
</dbReference>
<dbReference type="SUPFAM" id="SSF54909">
    <property type="entry name" value="Dimeric alpha+beta barrel"/>
    <property type="match status" value="1"/>
</dbReference>
<dbReference type="Gene3D" id="3.30.70.920">
    <property type="match status" value="1"/>
</dbReference>
<evidence type="ECO:0000256" key="1">
    <source>
        <dbReference type="ARBA" id="ARBA00023015"/>
    </source>
</evidence>
<keyword evidence="2" id="KW-0238">DNA-binding</keyword>
<protein>
    <submittedName>
        <fullName evidence="5">AsnC family transcriptional regulator (Modular protein)</fullName>
    </submittedName>
</protein>
<evidence type="ECO:0000256" key="2">
    <source>
        <dbReference type="ARBA" id="ARBA00023125"/>
    </source>
</evidence>
<dbReference type="InterPro" id="IPR019887">
    <property type="entry name" value="Tscrpt_reg_AsnC/Lrp_C"/>
</dbReference>
<name>A0A1N7SWY6_9BURK</name>
<feature type="domain" description="HTH asnC-type" evidence="4">
    <location>
        <begin position="1"/>
        <end position="53"/>
    </location>
</feature>
<dbReference type="SMART" id="SM00344">
    <property type="entry name" value="HTH_ASNC"/>
    <property type="match status" value="1"/>
</dbReference>
<dbReference type="InterPro" id="IPR036390">
    <property type="entry name" value="WH_DNA-bd_sf"/>
</dbReference>
<keyword evidence="1" id="KW-0805">Transcription regulation</keyword>
<accession>A0A1N7SWY6</accession>
<dbReference type="EMBL" id="CYGY02000150">
    <property type="protein sequence ID" value="SIT51867.1"/>
    <property type="molecule type" value="Genomic_DNA"/>
</dbReference>
<dbReference type="PANTHER" id="PTHR30154:SF34">
    <property type="entry name" value="TRANSCRIPTIONAL REGULATOR AZLB"/>
    <property type="match status" value="1"/>
</dbReference>
<dbReference type="AlphaFoldDB" id="A0A1N7SWY6"/>
<evidence type="ECO:0000259" key="4">
    <source>
        <dbReference type="PROSITE" id="PS50956"/>
    </source>
</evidence>
<comment type="caution">
    <text evidence="5">The sequence shown here is derived from an EMBL/GenBank/DDBJ whole genome shotgun (WGS) entry which is preliminary data.</text>
</comment>
<dbReference type="GO" id="GO:0005829">
    <property type="term" value="C:cytosol"/>
    <property type="evidence" value="ECO:0007669"/>
    <property type="project" value="TreeGrafter"/>
</dbReference>
<dbReference type="InterPro" id="IPR011008">
    <property type="entry name" value="Dimeric_a/b-barrel"/>
</dbReference>
<dbReference type="InterPro" id="IPR000485">
    <property type="entry name" value="AsnC-type_HTH_dom"/>
</dbReference>
<sequence>MEVQRDAQLPQNELGARVNLSTAAVNRRLRRLADEGVIQNYTAVVAPDKVGYPLTIIASVEVESKQIDLLDAMKRTFAQCPQIQQCYYVAGEWDFVLVMTVRDMDEYTALTRQLFFSNNNVKRFKTLVKSGCSDQCQPAAICGAPKAAIARLASMSSSRPEMVMSGWLSMRRTV</sequence>
<dbReference type="GO" id="GO:0043200">
    <property type="term" value="P:response to amino acid"/>
    <property type="evidence" value="ECO:0007669"/>
    <property type="project" value="TreeGrafter"/>
</dbReference>
<reference evidence="5" key="1">
    <citation type="submission" date="2016-12" db="EMBL/GenBank/DDBJ databases">
        <authorList>
            <person name="Moulin L."/>
        </authorList>
    </citation>
    <scope>NUCLEOTIDE SEQUENCE [LARGE SCALE GENOMIC DNA]</scope>
    <source>
        <strain evidence="5">STM 7183</strain>
    </source>
</reference>
<keyword evidence="3" id="KW-0804">Transcription</keyword>
<organism evidence="5 6">
    <name type="scientific">Paraburkholderia piptadeniae</name>
    <dbReference type="NCBI Taxonomy" id="1701573"/>
    <lineage>
        <taxon>Bacteria</taxon>
        <taxon>Pseudomonadati</taxon>
        <taxon>Pseudomonadota</taxon>
        <taxon>Betaproteobacteria</taxon>
        <taxon>Burkholderiales</taxon>
        <taxon>Burkholderiaceae</taxon>
        <taxon>Paraburkholderia</taxon>
    </lineage>
</organism>
<evidence type="ECO:0000313" key="6">
    <source>
        <dbReference type="Proteomes" id="UP000195569"/>
    </source>
</evidence>
<dbReference type="PROSITE" id="PS00519">
    <property type="entry name" value="HTH_ASNC_1"/>
    <property type="match status" value="1"/>
</dbReference>
<gene>
    <name evidence="5" type="ORF">BN2476_1500002</name>
</gene>
<proteinExistence type="predicted"/>
<dbReference type="InterPro" id="IPR036388">
    <property type="entry name" value="WH-like_DNA-bd_sf"/>
</dbReference>
<dbReference type="Proteomes" id="UP000195569">
    <property type="component" value="Unassembled WGS sequence"/>
</dbReference>
<evidence type="ECO:0000256" key="3">
    <source>
        <dbReference type="ARBA" id="ARBA00023163"/>
    </source>
</evidence>
<dbReference type="Pfam" id="PF01037">
    <property type="entry name" value="AsnC_trans_reg"/>
    <property type="match status" value="1"/>
</dbReference>
<dbReference type="Gene3D" id="1.10.10.10">
    <property type="entry name" value="Winged helix-like DNA-binding domain superfamily/Winged helix DNA-binding domain"/>
    <property type="match status" value="1"/>
</dbReference>
<dbReference type="SUPFAM" id="SSF46785">
    <property type="entry name" value="Winged helix' DNA-binding domain"/>
    <property type="match status" value="1"/>
</dbReference>
<dbReference type="GO" id="GO:0043565">
    <property type="term" value="F:sequence-specific DNA binding"/>
    <property type="evidence" value="ECO:0007669"/>
    <property type="project" value="InterPro"/>
</dbReference>
<dbReference type="Pfam" id="PF13412">
    <property type="entry name" value="HTH_24"/>
    <property type="match status" value="1"/>
</dbReference>
<dbReference type="PANTHER" id="PTHR30154">
    <property type="entry name" value="LEUCINE-RESPONSIVE REGULATORY PROTEIN"/>
    <property type="match status" value="1"/>
</dbReference>
<keyword evidence="6" id="KW-1185">Reference proteome</keyword>
<evidence type="ECO:0000313" key="5">
    <source>
        <dbReference type="EMBL" id="SIT51867.1"/>
    </source>
</evidence>
<dbReference type="InterPro" id="IPR019888">
    <property type="entry name" value="Tscrpt_reg_AsnC-like"/>
</dbReference>
<dbReference type="InterPro" id="IPR019885">
    <property type="entry name" value="Tscrpt_reg_HTH_AsnC-type_CS"/>
</dbReference>